<name>A0ABD0KFJ2_9CAEN</name>
<organism evidence="1 2">
    <name type="scientific">Batillaria attramentaria</name>
    <dbReference type="NCBI Taxonomy" id="370345"/>
    <lineage>
        <taxon>Eukaryota</taxon>
        <taxon>Metazoa</taxon>
        <taxon>Spiralia</taxon>
        <taxon>Lophotrochozoa</taxon>
        <taxon>Mollusca</taxon>
        <taxon>Gastropoda</taxon>
        <taxon>Caenogastropoda</taxon>
        <taxon>Sorbeoconcha</taxon>
        <taxon>Cerithioidea</taxon>
        <taxon>Batillariidae</taxon>
        <taxon>Batillaria</taxon>
    </lineage>
</organism>
<reference evidence="1 2" key="1">
    <citation type="journal article" date="2023" name="Sci. Data">
        <title>Genome assembly of the Korean intertidal mud-creeper Batillaria attramentaria.</title>
        <authorList>
            <person name="Patra A.K."/>
            <person name="Ho P.T."/>
            <person name="Jun S."/>
            <person name="Lee S.J."/>
            <person name="Kim Y."/>
            <person name="Won Y.J."/>
        </authorList>
    </citation>
    <scope>NUCLEOTIDE SEQUENCE [LARGE SCALE GENOMIC DNA]</scope>
    <source>
        <strain evidence="1">Wonlab-2016</strain>
    </source>
</reference>
<keyword evidence="2" id="KW-1185">Reference proteome</keyword>
<dbReference type="EMBL" id="JACVVK020000185">
    <property type="protein sequence ID" value="KAK7485993.1"/>
    <property type="molecule type" value="Genomic_DNA"/>
</dbReference>
<gene>
    <name evidence="1" type="ORF">BaRGS_00022745</name>
</gene>
<accession>A0ABD0KFJ2</accession>
<protein>
    <submittedName>
        <fullName evidence="1">Uncharacterized protein</fullName>
    </submittedName>
</protein>
<comment type="caution">
    <text evidence="1">The sequence shown here is derived from an EMBL/GenBank/DDBJ whole genome shotgun (WGS) entry which is preliminary data.</text>
</comment>
<proteinExistence type="predicted"/>
<dbReference type="Proteomes" id="UP001519460">
    <property type="component" value="Unassembled WGS sequence"/>
</dbReference>
<evidence type="ECO:0000313" key="1">
    <source>
        <dbReference type="EMBL" id="KAK7485993.1"/>
    </source>
</evidence>
<dbReference type="AlphaFoldDB" id="A0ABD0KFJ2"/>
<sequence>MFSKRDLAATTAMSIQACTNKLLFGRNFRKQTPTVRQSRKLISSTKTALQNKCASCRQRMKAGFHFDGNAIQCHSVTVFMSRILARCFCLILWQTSHNCAPPVHFCDADP</sequence>
<evidence type="ECO:0000313" key="2">
    <source>
        <dbReference type="Proteomes" id="UP001519460"/>
    </source>
</evidence>
<dbReference type="PROSITE" id="PS51257">
    <property type="entry name" value="PROKAR_LIPOPROTEIN"/>
    <property type="match status" value="1"/>
</dbReference>